<evidence type="ECO:0000313" key="6">
    <source>
        <dbReference type="EMBL" id="VVC36271.1"/>
    </source>
</evidence>
<feature type="compositionally biased region" description="Basic and acidic residues" evidence="4">
    <location>
        <begin position="396"/>
        <end position="406"/>
    </location>
</feature>
<proteinExistence type="inferred from homology"/>
<dbReference type="Proteomes" id="UP000325440">
    <property type="component" value="Unassembled WGS sequence"/>
</dbReference>
<dbReference type="OrthoDB" id="6631006at2759"/>
<dbReference type="InterPro" id="IPR003891">
    <property type="entry name" value="Initiation_fac_eIF4g_MI"/>
</dbReference>
<dbReference type="SUPFAM" id="SSF48371">
    <property type="entry name" value="ARM repeat"/>
    <property type="match status" value="3"/>
</dbReference>
<feature type="region of interest" description="Disordered" evidence="4">
    <location>
        <begin position="185"/>
        <end position="212"/>
    </location>
</feature>
<dbReference type="PANTHER" id="PTHR23253">
    <property type="entry name" value="EUKARYOTIC TRANSLATION INITIATION FACTOR 4 GAMMA"/>
    <property type="match status" value="1"/>
</dbReference>
<reference evidence="6 7" key="1">
    <citation type="submission" date="2019-08" db="EMBL/GenBank/DDBJ databases">
        <authorList>
            <person name="Alioto T."/>
            <person name="Alioto T."/>
            <person name="Gomez Garrido J."/>
        </authorList>
    </citation>
    <scope>NUCLEOTIDE SEQUENCE [LARGE SCALE GENOMIC DNA]</scope>
</reference>
<accession>A0A5E4MXD3</accession>
<feature type="region of interest" description="Disordered" evidence="4">
    <location>
        <begin position="240"/>
        <end position="279"/>
    </location>
</feature>
<dbReference type="GO" id="GO:0003729">
    <property type="term" value="F:mRNA binding"/>
    <property type="evidence" value="ECO:0007669"/>
    <property type="project" value="TreeGrafter"/>
</dbReference>
<feature type="region of interest" description="Disordered" evidence="4">
    <location>
        <begin position="1"/>
        <end position="29"/>
    </location>
</feature>
<keyword evidence="2 6" id="KW-0396">Initiation factor</keyword>
<keyword evidence="3" id="KW-0648">Protein biosynthesis</keyword>
<feature type="compositionally biased region" description="Low complexity" evidence="4">
    <location>
        <begin position="1"/>
        <end position="12"/>
    </location>
</feature>
<dbReference type="GO" id="GO:0003743">
    <property type="term" value="F:translation initiation factor activity"/>
    <property type="evidence" value="ECO:0007669"/>
    <property type="project" value="UniProtKB-KW"/>
</dbReference>
<evidence type="ECO:0000256" key="4">
    <source>
        <dbReference type="SAM" id="MobiDB-lite"/>
    </source>
</evidence>
<evidence type="ECO:0000256" key="3">
    <source>
        <dbReference type="ARBA" id="ARBA00022917"/>
    </source>
</evidence>
<evidence type="ECO:0000313" key="7">
    <source>
        <dbReference type="Proteomes" id="UP000325440"/>
    </source>
</evidence>
<dbReference type="SMART" id="SM00543">
    <property type="entry name" value="MIF4G"/>
    <property type="match status" value="1"/>
</dbReference>
<feature type="domain" description="MI" evidence="5">
    <location>
        <begin position="1098"/>
        <end position="1227"/>
    </location>
</feature>
<evidence type="ECO:0000256" key="2">
    <source>
        <dbReference type="ARBA" id="ARBA00022540"/>
    </source>
</evidence>
<feature type="compositionally biased region" description="Basic and acidic residues" evidence="4">
    <location>
        <begin position="260"/>
        <end position="269"/>
    </location>
</feature>
<gene>
    <name evidence="6" type="ORF">CINCED_3A020889</name>
</gene>
<keyword evidence="7" id="KW-1185">Reference proteome</keyword>
<feature type="compositionally biased region" description="Polar residues" evidence="4">
    <location>
        <begin position="19"/>
        <end position="28"/>
    </location>
</feature>
<feature type="region of interest" description="Disordered" evidence="4">
    <location>
        <begin position="1016"/>
        <end position="1044"/>
    </location>
</feature>
<dbReference type="InterPro" id="IPR016024">
    <property type="entry name" value="ARM-type_fold"/>
</dbReference>
<dbReference type="PROSITE" id="PS51366">
    <property type="entry name" value="MI"/>
    <property type="match status" value="1"/>
</dbReference>
<sequence length="1471" mass="165934">MNNNNIRSSNTNPKGVNPMSYQKQSGNNFVPPAQNPGGFTLLTAAAHNPRNFHNNQGDMKNSHMSNIAHGQLQILANPPNISHRQPAALYMSGNHIQAYQGNGSQPYYQYQPQAAQGTTVIVPFIPQNYHTNQQGFLFNHASSRPMVNIPQGLQNTPVASMSAALSTAQNSHGASLIVQPQPMEMTSNSQPLQVQQQQPSTPMQPQEPRPQKRVKNIIKITHPDTGAEIDLRKNNAAPSPTELEKMKVQSQFQSQVQSVVKKDDSKVSDDNQNNEGGEKVRNEFVSQVKKLASKPNSDLEDDDIPTKSIEEGVEAQLPEEVSVIEESNFIAPVVDDVSVEKIDSTSTIDLCTNTEEVLDIPKNNNETKTDLLPSSIPTRELLPPSTDIAIVPEESNTIKKNPDEQSVKPVKSKKSKNKKKKNVVAETDETINVQSPKDNEPVVTQENKENEFVLPIDNEDISQPEPQKEEMETETKVIEIQPEVVHKLPSYLDKLPYAEGQWSVSNKTGNRIYSKSFLLQLGNEPICQKKPDVLKSWISITKSSNQTQYGQLGVLPHSVHRSQSASATGFMPSYLKTSNSQRAGMPMMQPGVKRNSSQGKTASKTAKPNTIHMSLSLREEVKLNQTENAWVPTAAKKATKVDVSKNKDEDELKTEEVNKSVRSILNKITPENMGPLTERFRALPIDTVERLEKTIDLVFEKAIEEQSFAPLYASLCSAMQSVQVSSGEGGHKKTFKKLIISKCQSLFELDKAQEMDSAKKLSEITSCKDPEKKKILQLEYEENERRLRKRSVGNCRFIGELFKQKILTPNIMLYCIVNLVTKHVEEPLECLCNLLKTVGKELEQSYNLNDIFDKLKQLTSKEMKSKIPSRIRFMIQDVIDLRKDQWVPRRNDSKPKLINEIENDAKNEAMVQSLALSSFNRSDKLQRDHHRGDEKFRGGEGRDNKNRRNDNTEWNVVQNAKFKQHNYTIDQSKLQGFKDLAVTTLGPSSKWSFPINSSSGSKNSSFTSSNTFAALNDDKKSSTTSQMMSNKNTSRKPIISESEERQRMMSGVASMMMPQFAQTSQTPNSISSSLPSKETTTAIEEPVNIELAPKIVDQINWLCKNILHEYSQMQNVDDIVYSLTENSFMKTRHQEFVKAIALITLDSSPNSRTVAGKIFAELLSYKHKDNVKVISVVDITQGIDAVLKDWNDYLMDYPQFFSYIADIIAPLLISKTACFEISNLKDSCTSICPDNASVFFTEILHKILSSKETQNIKEQVGGILWVYNKWRLSEYVPLDVFMPISQINKHFKNDRVGVFLLSVTIYDKMRMTDPKLLSEIMKSWITTNISAEIIKCPQFMRALTIAIVMICLKPNHSFEDFFDHVNVNLLTHFISEYGSEIQPRQVQCLYGIQIMSAALEHPGGMVLKLFHKLYEDSVIYKDSFEFWKNDYEFKVGFDEDLETKTMAVVVLNSFFLSLSINESDDDDTVDQ</sequence>
<dbReference type="GO" id="GO:0016281">
    <property type="term" value="C:eukaryotic translation initiation factor 4F complex"/>
    <property type="evidence" value="ECO:0007669"/>
    <property type="project" value="TreeGrafter"/>
</dbReference>
<organism evidence="6 7">
    <name type="scientific">Cinara cedri</name>
    <dbReference type="NCBI Taxonomy" id="506608"/>
    <lineage>
        <taxon>Eukaryota</taxon>
        <taxon>Metazoa</taxon>
        <taxon>Ecdysozoa</taxon>
        <taxon>Arthropoda</taxon>
        <taxon>Hexapoda</taxon>
        <taxon>Insecta</taxon>
        <taxon>Pterygota</taxon>
        <taxon>Neoptera</taxon>
        <taxon>Paraneoptera</taxon>
        <taxon>Hemiptera</taxon>
        <taxon>Sternorrhyncha</taxon>
        <taxon>Aphidomorpha</taxon>
        <taxon>Aphidoidea</taxon>
        <taxon>Aphididae</taxon>
        <taxon>Lachninae</taxon>
        <taxon>Cinara</taxon>
    </lineage>
</organism>
<protein>
    <submittedName>
        <fullName evidence="6">Armadillo-type fold,MIF4G-like, type 3,Initiation factor eIF-4 gamma, MA3</fullName>
    </submittedName>
</protein>
<dbReference type="Pfam" id="PF02854">
    <property type="entry name" value="MIF4G"/>
    <property type="match status" value="1"/>
</dbReference>
<dbReference type="PANTHER" id="PTHR23253:SF78">
    <property type="entry name" value="EUKARYOTIC TRANSLATION INITIATION FACTOR 4G1, ISOFORM B-RELATED"/>
    <property type="match status" value="1"/>
</dbReference>
<feature type="compositionally biased region" description="Basic residues" evidence="4">
    <location>
        <begin position="410"/>
        <end position="422"/>
    </location>
</feature>
<feature type="compositionally biased region" description="Low complexity" evidence="4">
    <location>
        <begin position="248"/>
        <end position="259"/>
    </location>
</feature>
<name>A0A5E4MXD3_9HEMI</name>
<dbReference type="CDD" id="cd11559">
    <property type="entry name" value="W2_eIF4G1_like"/>
    <property type="match status" value="1"/>
</dbReference>
<feature type="compositionally biased region" description="Polar residues" evidence="4">
    <location>
        <begin position="1022"/>
        <end position="1032"/>
    </location>
</feature>
<feature type="compositionally biased region" description="Low complexity" evidence="4">
    <location>
        <begin position="190"/>
        <end position="206"/>
    </location>
</feature>
<dbReference type="EMBL" id="CABPRJ010001432">
    <property type="protein sequence ID" value="VVC36271.1"/>
    <property type="molecule type" value="Genomic_DNA"/>
</dbReference>
<evidence type="ECO:0000259" key="5">
    <source>
        <dbReference type="PROSITE" id="PS51366"/>
    </source>
</evidence>
<dbReference type="Gene3D" id="1.25.40.180">
    <property type="match status" value="3"/>
</dbReference>
<dbReference type="InterPro" id="IPR003890">
    <property type="entry name" value="MIF4G-like_typ-3"/>
</dbReference>
<evidence type="ECO:0000256" key="1">
    <source>
        <dbReference type="ARBA" id="ARBA00005775"/>
    </source>
</evidence>
<feature type="region of interest" description="Disordered" evidence="4">
    <location>
        <begin position="921"/>
        <end position="951"/>
    </location>
</feature>
<feature type="region of interest" description="Disordered" evidence="4">
    <location>
        <begin position="391"/>
        <end position="444"/>
    </location>
</feature>
<comment type="similarity">
    <text evidence="1">Belongs to the eukaryotic initiation factor 4G family.</text>
</comment>